<dbReference type="RefSeq" id="XP_025555837.1">
    <property type="nucleotide sequence ID" value="XM_025696129.1"/>
</dbReference>
<sequence length="123" mass="14016">MDVTSASTSPAPFVFGGRCCPLIDPDERNLAIQLFEETTVHFEDIRAADSGHKTVSLIKLMEREVCEENAWKLTDAKRLAHHNLTIFIPHVIHLFGVDIDRPKNPPTQLHELHRRFGNFEIGF</sequence>
<protein>
    <submittedName>
        <fullName evidence="1">Uncharacterized protein</fullName>
    </submittedName>
</protein>
<accession>A0A395IC10</accession>
<reference evidence="1 2" key="1">
    <citation type="submission" date="2018-02" db="EMBL/GenBank/DDBJ databases">
        <title>The genomes of Aspergillus section Nigri reveals drivers in fungal speciation.</title>
        <authorList>
            <consortium name="DOE Joint Genome Institute"/>
            <person name="Vesth T.C."/>
            <person name="Nybo J."/>
            <person name="Theobald S."/>
            <person name="Brandl J."/>
            <person name="Frisvad J.C."/>
            <person name="Nielsen K.F."/>
            <person name="Lyhne E.K."/>
            <person name="Kogle M.E."/>
            <person name="Kuo A."/>
            <person name="Riley R."/>
            <person name="Clum A."/>
            <person name="Nolan M."/>
            <person name="Lipzen A."/>
            <person name="Salamov A."/>
            <person name="Henrissat B."/>
            <person name="Wiebenga A."/>
            <person name="De vries R.P."/>
            <person name="Grigoriev I.V."/>
            <person name="Mortensen U.H."/>
            <person name="Andersen M.R."/>
            <person name="Baker S.E."/>
        </authorList>
    </citation>
    <scope>NUCLEOTIDE SEQUENCE [LARGE SCALE GENOMIC DNA]</scope>
    <source>
        <strain evidence="1 2">CBS 101889</strain>
    </source>
</reference>
<organism evidence="1 2">
    <name type="scientific">Aspergillus homomorphus (strain CBS 101889)</name>
    <dbReference type="NCBI Taxonomy" id="1450537"/>
    <lineage>
        <taxon>Eukaryota</taxon>
        <taxon>Fungi</taxon>
        <taxon>Dikarya</taxon>
        <taxon>Ascomycota</taxon>
        <taxon>Pezizomycotina</taxon>
        <taxon>Eurotiomycetes</taxon>
        <taxon>Eurotiomycetidae</taxon>
        <taxon>Eurotiales</taxon>
        <taxon>Aspergillaceae</taxon>
        <taxon>Aspergillus</taxon>
        <taxon>Aspergillus subgen. Circumdati</taxon>
    </lineage>
</organism>
<name>A0A395IC10_ASPHC</name>
<dbReference type="GeneID" id="37200418"/>
<evidence type="ECO:0000313" key="2">
    <source>
        <dbReference type="Proteomes" id="UP000248961"/>
    </source>
</evidence>
<dbReference type="AlphaFoldDB" id="A0A395IC10"/>
<dbReference type="Proteomes" id="UP000248961">
    <property type="component" value="Unassembled WGS sequence"/>
</dbReference>
<dbReference type="OrthoDB" id="2104739at2759"/>
<gene>
    <name evidence="1" type="ORF">BO97DRAFT_410220</name>
</gene>
<keyword evidence="2" id="KW-1185">Reference proteome</keyword>
<proteinExistence type="predicted"/>
<dbReference type="VEuPathDB" id="FungiDB:BO97DRAFT_410220"/>
<evidence type="ECO:0000313" key="1">
    <source>
        <dbReference type="EMBL" id="RAL16683.1"/>
    </source>
</evidence>
<dbReference type="EMBL" id="KZ824268">
    <property type="protein sequence ID" value="RAL16683.1"/>
    <property type="molecule type" value="Genomic_DNA"/>
</dbReference>